<reference evidence="2 3" key="1">
    <citation type="journal article" date="2014" name="PLoS Genet.">
        <title>The Genome of Spironucleus salmonicida Highlights a Fish Pathogen Adapted to Fluctuating Environments.</title>
        <authorList>
            <person name="Xu F."/>
            <person name="Jerlstrom-Hultqvist J."/>
            <person name="Einarsson E."/>
            <person name="Astvaldsson A."/>
            <person name="Svard S.G."/>
            <person name="Andersson J.O."/>
        </authorList>
    </citation>
    <scope>NUCLEOTIDE SEQUENCE</scope>
    <source>
        <strain evidence="3">ATCC 50377</strain>
    </source>
</reference>
<gene>
    <name evidence="2" type="ORF">SS50377_15540</name>
    <name evidence="3" type="ORF">SS50377_24607</name>
</gene>
<dbReference type="AlphaFoldDB" id="V6LIV7"/>
<dbReference type="EMBL" id="KI546115">
    <property type="protein sequence ID" value="EST44540.1"/>
    <property type="molecule type" value="Genomic_DNA"/>
</dbReference>
<dbReference type="EMBL" id="AUWU02000005">
    <property type="protein sequence ID" value="KAH0572496.1"/>
    <property type="molecule type" value="Genomic_DNA"/>
</dbReference>
<name>V6LIV7_9EUKA</name>
<accession>V6LIV7</accession>
<evidence type="ECO:0000313" key="3">
    <source>
        <dbReference type="EMBL" id="KAH0572496.1"/>
    </source>
</evidence>
<protein>
    <submittedName>
        <fullName evidence="2">Uncharacterized protein</fullName>
    </submittedName>
</protein>
<dbReference type="VEuPathDB" id="GiardiaDB:SS50377_24607"/>
<evidence type="ECO:0000313" key="4">
    <source>
        <dbReference type="Proteomes" id="UP000018208"/>
    </source>
</evidence>
<keyword evidence="4" id="KW-1185">Reference proteome</keyword>
<evidence type="ECO:0000313" key="2">
    <source>
        <dbReference type="EMBL" id="EST44540.1"/>
    </source>
</evidence>
<dbReference type="Proteomes" id="UP000018208">
    <property type="component" value="Unassembled WGS sequence"/>
</dbReference>
<sequence length="303" mass="34247">MGCGATSVEITHSDKKPRQLSRKQSKLLPQEPIQQPPVETQASAQISPMSSFSENNFDEIFVQNIDPLNCSKPQKILQSIKTLENQSTDKAQQTNNFFTKSTILDISSTYSIIQTESQANMLSDALLALIYSFSPETSSSRILCAIFPQIQQQTIFELLKQLQQFRNAFLFCFFAINKGIQNMRAGDIRIKELVAMLPGGQQGPEKNLLAINEAPEWVYEILCKKPIARVDMSSSGICVELEDKDQIQLFWNLIDIHAANKIPSEKVQKIIQQFTGRTVDFGNGFVILKRFKEIMLEIFFVNA</sequence>
<reference evidence="3" key="2">
    <citation type="submission" date="2020-12" db="EMBL/GenBank/DDBJ databases">
        <title>New Spironucleus salmonicida genome in near-complete chromosomes.</title>
        <authorList>
            <person name="Xu F."/>
            <person name="Kurt Z."/>
            <person name="Jimenez-Gonzalez A."/>
            <person name="Astvaldsson A."/>
            <person name="Andersson J.O."/>
            <person name="Svard S.G."/>
        </authorList>
    </citation>
    <scope>NUCLEOTIDE SEQUENCE</scope>
    <source>
        <strain evidence="3">ATCC 50377</strain>
    </source>
</reference>
<evidence type="ECO:0000256" key="1">
    <source>
        <dbReference type="SAM" id="MobiDB-lite"/>
    </source>
</evidence>
<proteinExistence type="predicted"/>
<feature type="region of interest" description="Disordered" evidence="1">
    <location>
        <begin position="1"/>
        <end position="42"/>
    </location>
</feature>
<organism evidence="2">
    <name type="scientific">Spironucleus salmonicida</name>
    <dbReference type="NCBI Taxonomy" id="348837"/>
    <lineage>
        <taxon>Eukaryota</taxon>
        <taxon>Metamonada</taxon>
        <taxon>Diplomonadida</taxon>
        <taxon>Hexamitidae</taxon>
        <taxon>Hexamitinae</taxon>
        <taxon>Spironucleus</taxon>
    </lineage>
</organism>